<evidence type="ECO:0000256" key="1">
    <source>
        <dbReference type="SAM" id="MobiDB-lite"/>
    </source>
</evidence>
<feature type="region of interest" description="Disordered" evidence="1">
    <location>
        <begin position="54"/>
        <end position="109"/>
    </location>
</feature>
<reference evidence="2" key="1">
    <citation type="submission" date="2020-10" db="EMBL/GenBank/DDBJ databases">
        <authorList>
            <person name="Han B."/>
            <person name="Lu T."/>
            <person name="Zhao Q."/>
            <person name="Huang X."/>
            <person name="Zhao Y."/>
        </authorList>
    </citation>
    <scope>NUCLEOTIDE SEQUENCE</scope>
</reference>
<proteinExistence type="predicted"/>
<name>A0A811NIJ5_9POAL</name>
<accession>A0A811NIJ5</accession>
<dbReference type="Proteomes" id="UP000604825">
    <property type="component" value="Unassembled WGS sequence"/>
</dbReference>
<dbReference type="OrthoDB" id="687751at2759"/>
<comment type="caution">
    <text evidence="2">The sequence shown here is derived from an EMBL/GenBank/DDBJ whole genome shotgun (WGS) entry which is preliminary data.</text>
</comment>
<dbReference type="AlphaFoldDB" id="A0A811NIJ5"/>
<dbReference type="EMBL" id="CAJGYO010000004">
    <property type="protein sequence ID" value="CAD6222923.1"/>
    <property type="molecule type" value="Genomic_DNA"/>
</dbReference>
<sequence>MLCGLNLKYRHTILAITTKQPPHTFLSVRSYLLLEEHYDKEHAKTIAQHALVTTGGSWPSSSPAPNGSFDGSSSGQPTTPRPAAVSTSASPHRNDNRGHGHGRGGYNHSGGYPQSLAPCALSGWTLGFNPWTGMVQAWLMSFHAPCVGVLSPHPGASPNQAYFTGSAPLPLDLHNYAPTPTTATPDVWNN</sequence>
<evidence type="ECO:0000313" key="2">
    <source>
        <dbReference type="EMBL" id="CAD6222923.1"/>
    </source>
</evidence>
<keyword evidence="3" id="KW-1185">Reference proteome</keyword>
<organism evidence="2 3">
    <name type="scientific">Miscanthus lutarioriparius</name>
    <dbReference type="NCBI Taxonomy" id="422564"/>
    <lineage>
        <taxon>Eukaryota</taxon>
        <taxon>Viridiplantae</taxon>
        <taxon>Streptophyta</taxon>
        <taxon>Embryophyta</taxon>
        <taxon>Tracheophyta</taxon>
        <taxon>Spermatophyta</taxon>
        <taxon>Magnoliopsida</taxon>
        <taxon>Liliopsida</taxon>
        <taxon>Poales</taxon>
        <taxon>Poaceae</taxon>
        <taxon>PACMAD clade</taxon>
        <taxon>Panicoideae</taxon>
        <taxon>Andropogonodae</taxon>
        <taxon>Andropogoneae</taxon>
        <taxon>Saccharinae</taxon>
        <taxon>Miscanthus</taxon>
    </lineage>
</organism>
<evidence type="ECO:0000313" key="3">
    <source>
        <dbReference type="Proteomes" id="UP000604825"/>
    </source>
</evidence>
<feature type="compositionally biased region" description="Polar residues" evidence="1">
    <location>
        <begin position="54"/>
        <end position="78"/>
    </location>
</feature>
<protein>
    <submittedName>
        <fullName evidence="2">Uncharacterized protein</fullName>
    </submittedName>
</protein>
<gene>
    <name evidence="2" type="ORF">NCGR_LOCUS15443</name>
</gene>